<proteinExistence type="predicted"/>
<evidence type="ECO:0000256" key="2">
    <source>
        <dbReference type="ARBA" id="ARBA00022525"/>
    </source>
</evidence>
<keyword evidence="2" id="KW-0964">Secreted</keyword>
<evidence type="ECO:0000256" key="5">
    <source>
        <dbReference type="SAM" id="MobiDB-lite"/>
    </source>
</evidence>
<dbReference type="EMBL" id="CAJVQA010003654">
    <property type="protein sequence ID" value="CAG8580024.1"/>
    <property type="molecule type" value="Genomic_DNA"/>
</dbReference>
<dbReference type="OrthoDB" id="1600564at2759"/>
<dbReference type="InterPro" id="IPR001087">
    <property type="entry name" value="GDSL"/>
</dbReference>
<sequence>MFLPTPSSFLSSLKAISSTSSKQKSTSSEQKSTSSEQKSTSSKQKTTSSEQKSTSSKQKTIPSFVSKNFFKIKSRKRFTKSKKQESTSEQNTTSSSAFKNLFKIKSRKRFNNSKKQEKKESTSEQNTTSSTASKNFPSTKFIPVKSRKRFTKYVAFGDSFSDNGNSYNLTNETWPTPINYKGHFTNGKVWTEYLAELLNVKLTNYAFGGATSNSDFVQGLTGPQTEFKVWDTGNDYFFSDMKVPPLDVVKSLMDALRFLVESLPTIKTILVPNMHDLSQIPAYKTSNTEEKKRISEMIKSYNKSLLEHLVKFSRETNVRIIYLKIDKFFKELQTEDGMACYGIINGKDEANDLYKNSDSNTNNDEINNEEKDLFFFWDAYHVTTKVHEALANVYFEIIENLNSPILTRKRNSFATKTLGVTLGDYTQ</sequence>
<keyword evidence="3" id="KW-0732">Signal</keyword>
<dbReference type="AlphaFoldDB" id="A0A9N9BY27"/>
<feature type="compositionally biased region" description="Low complexity" evidence="5">
    <location>
        <begin position="123"/>
        <end position="133"/>
    </location>
</feature>
<evidence type="ECO:0000256" key="4">
    <source>
        <dbReference type="ARBA" id="ARBA00022801"/>
    </source>
</evidence>
<gene>
    <name evidence="6" type="ORF">CPELLU_LOCUS6044</name>
</gene>
<keyword evidence="7" id="KW-1185">Reference proteome</keyword>
<name>A0A9N9BY27_9GLOM</name>
<dbReference type="InterPro" id="IPR036514">
    <property type="entry name" value="SGNH_hydro_sf"/>
</dbReference>
<evidence type="ECO:0000313" key="6">
    <source>
        <dbReference type="EMBL" id="CAG8580024.1"/>
    </source>
</evidence>
<dbReference type="Pfam" id="PF00657">
    <property type="entry name" value="Lipase_GDSL"/>
    <property type="match status" value="1"/>
</dbReference>
<reference evidence="6" key="1">
    <citation type="submission" date="2021-06" db="EMBL/GenBank/DDBJ databases">
        <authorList>
            <person name="Kallberg Y."/>
            <person name="Tangrot J."/>
            <person name="Rosling A."/>
        </authorList>
    </citation>
    <scope>NUCLEOTIDE SEQUENCE</scope>
    <source>
        <strain evidence="6">FL966</strain>
    </source>
</reference>
<dbReference type="GO" id="GO:0005576">
    <property type="term" value="C:extracellular region"/>
    <property type="evidence" value="ECO:0007669"/>
    <property type="project" value="UniProtKB-SubCell"/>
</dbReference>
<evidence type="ECO:0000256" key="1">
    <source>
        <dbReference type="ARBA" id="ARBA00004613"/>
    </source>
</evidence>
<organism evidence="6 7">
    <name type="scientific">Cetraspora pellucida</name>
    <dbReference type="NCBI Taxonomy" id="1433469"/>
    <lineage>
        <taxon>Eukaryota</taxon>
        <taxon>Fungi</taxon>
        <taxon>Fungi incertae sedis</taxon>
        <taxon>Mucoromycota</taxon>
        <taxon>Glomeromycotina</taxon>
        <taxon>Glomeromycetes</taxon>
        <taxon>Diversisporales</taxon>
        <taxon>Gigasporaceae</taxon>
        <taxon>Cetraspora</taxon>
    </lineage>
</organism>
<accession>A0A9N9BY27</accession>
<dbReference type="PANTHER" id="PTHR45650:SF8">
    <property type="entry name" value="GDSL ESTERASE_LIPASE"/>
    <property type="match status" value="1"/>
</dbReference>
<feature type="compositionally biased region" description="Low complexity" evidence="5">
    <location>
        <begin position="1"/>
        <end position="60"/>
    </location>
</feature>
<dbReference type="Proteomes" id="UP000789759">
    <property type="component" value="Unassembled WGS sequence"/>
</dbReference>
<dbReference type="CDD" id="cd01846">
    <property type="entry name" value="fatty_acyltransferase_like"/>
    <property type="match status" value="1"/>
</dbReference>
<comment type="subcellular location">
    <subcellularLocation>
        <location evidence="1">Secreted</location>
    </subcellularLocation>
</comment>
<feature type="region of interest" description="Disordered" evidence="5">
    <location>
        <begin position="109"/>
        <end position="138"/>
    </location>
</feature>
<feature type="region of interest" description="Disordered" evidence="5">
    <location>
        <begin position="1"/>
        <end position="61"/>
    </location>
</feature>
<protein>
    <submittedName>
        <fullName evidence="6">20524_t:CDS:1</fullName>
    </submittedName>
</protein>
<keyword evidence="4" id="KW-0378">Hydrolase</keyword>
<dbReference type="Gene3D" id="3.40.50.1110">
    <property type="entry name" value="SGNH hydrolase"/>
    <property type="match status" value="1"/>
</dbReference>
<dbReference type="PANTHER" id="PTHR45650">
    <property type="entry name" value="GDSL-LIKE LIPASE/ACYLHYDROLASE-RELATED"/>
    <property type="match status" value="1"/>
</dbReference>
<dbReference type="InterPro" id="IPR051238">
    <property type="entry name" value="GDSL_esterase/lipase"/>
</dbReference>
<evidence type="ECO:0000313" key="7">
    <source>
        <dbReference type="Proteomes" id="UP000789759"/>
    </source>
</evidence>
<comment type="caution">
    <text evidence="6">The sequence shown here is derived from an EMBL/GenBank/DDBJ whole genome shotgun (WGS) entry which is preliminary data.</text>
</comment>
<dbReference type="GO" id="GO:0016788">
    <property type="term" value="F:hydrolase activity, acting on ester bonds"/>
    <property type="evidence" value="ECO:0007669"/>
    <property type="project" value="InterPro"/>
</dbReference>
<evidence type="ECO:0000256" key="3">
    <source>
        <dbReference type="ARBA" id="ARBA00022729"/>
    </source>
</evidence>
<dbReference type="SUPFAM" id="SSF52266">
    <property type="entry name" value="SGNH hydrolase"/>
    <property type="match status" value="1"/>
</dbReference>